<protein>
    <recommendedName>
        <fullName evidence="4">Transposase</fullName>
    </recommendedName>
</protein>
<evidence type="ECO:0000256" key="1">
    <source>
        <dbReference type="SAM" id="MobiDB-lite"/>
    </source>
</evidence>
<organism evidence="2 3">
    <name type="scientific">Streptomyces vastus</name>
    <dbReference type="NCBI Taxonomy" id="285451"/>
    <lineage>
        <taxon>Bacteria</taxon>
        <taxon>Bacillati</taxon>
        <taxon>Actinomycetota</taxon>
        <taxon>Actinomycetes</taxon>
        <taxon>Kitasatosporales</taxon>
        <taxon>Streptomycetaceae</taxon>
        <taxon>Streptomyces</taxon>
    </lineage>
</organism>
<comment type="caution">
    <text evidence="2">The sequence shown here is derived from an EMBL/GenBank/DDBJ whole genome shotgun (WGS) entry which is preliminary data.</text>
</comment>
<feature type="region of interest" description="Disordered" evidence="1">
    <location>
        <begin position="1"/>
        <end position="25"/>
    </location>
</feature>
<dbReference type="EMBL" id="BAAASJ010000022">
    <property type="protein sequence ID" value="GAA2629637.1"/>
    <property type="molecule type" value="Genomic_DNA"/>
</dbReference>
<gene>
    <name evidence="2" type="ORF">GCM10010307_20610</name>
</gene>
<reference evidence="2 3" key="1">
    <citation type="journal article" date="2019" name="Int. J. Syst. Evol. Microbiol.">
        <title>The Global Catalogue of Microorganisms (GCM) 10K type strain sequencing project: providing services to taxonomists for standard genome sequencing and annotation.</title>
        <authorList>
            <consortium name="The Broad Institute Genomics Platform"/>
            <consortium name="The Broad Institute Genome Sequencing Center for Infectious Disease"/>
            <person name="Wu L."/>
            <person name="Ma J."/>
        </authorList>
    </citation>
    <scope>NUCLEOTIDE SEQUENCE [LARGE SCALE GENOMIC DNA]</scope>
    <source>
        <strain evidence="2 3">JCM 4524</strain>
    </source>
</reference>
<name>A0ABN3QMW0_9ACTN</name>
<keyword evidence="3" id="KW-1185">Reference proteome</keyword>
<evidence type="ECO:0008006" key="4">
    <source>
        <dbReference type="Google" id="ProtNLM"/>
    </source>
</evidence>
<sequence>MGNDTPQTLARPRPHTNPANRQPRTWRIFRKALSNSAMQALTSAKWALLTIDPKLKGFYSRV</sequence>
<accession>A0ABN3QMW0</accession>
<proteinExistence type="predicted"/>
<dbReference type="Proteomes" id="UP001500151">
    <property type="component" value="Unassembled WGS sequence"/>
</dbReference>
<evidence type="ECO:0000313" key="2">
    <source>
        <dbReference type="EMBL" id="GAA2629637.1"/>
    </source>
</evidence>
<evidence type="ECO:0000313" key="3">
    <source>
        <dbReference type="Proteomes" id="UP001500151"/>
    </source>
</evidence>